<feature type="transmembrane region" description="Helical" evidence="2">
    <location>
        <begin position="7"/>
        <end position="28"/>
    </location>
</feature>
<evidence type="ECO:0000256" key="2">
    <source>
        <dbReference type="SAM" id="Phobius"/>
    </source>
</evidence>
<feature type="transmembrane region" description="Helical" evidence="2">
    <location>
        <begin position="61"/>
        <end position="86"/>
    </location>
</feature>
<keyword evidence="5" id="KW-0406">Ion transport</keyword>
<accession>A0ABS2MTF5</accession>
<keyword evidence="6" id="KW-1185">Reference proteome</keyword>
<name>A0ABS2MTF5_9FIRM</name>
<evidence type="ECO:0000256" key="1">
    <source>
        <dbReference type="ARBA" id="ARBA00004651"/>
    </source>
</evidence>
<dbReference type="RefSeq" id="WP_204665114.1">
    <property type="nucleotide sequence ID" value="NZ_JAFBDT010000026.1"/>
</dbReference>
<dbReference type="InterPro" id="IPR006037">
    <property type="entry name" value="RCK_C"/>
</dbReference>
<sequence length="341" mass="37590">MFENRNLRLIMIILIGLLLVGTVGYKILLGVNTLDALYMTVITISSVGYQEVAPMTEPAKLFSIILIFLGVGTLGYALTNLLLLIVEGDMNHFWRKRRMEKEIKTLKNHYILCGAGETGEVVINEFVKNHTDFIVIEKDKERYLNYMSQGVPIIHGDATEEQTLERANIKAAAGLISALPSDVDNVFVVLTARTINKDIYIIARASDKHAPDKLKKAGANKTISATQIGGRRMAAQMLRPSVVSFLEVVTSIDDVQLDLQDVVINQGSEMIGKTLRDLKIPDRFGLVVIAAKKLGASRMSLNPKSDLSLNVGDLILVLGNDAQVKDLKQLAGDSGYREHED</sequence>
<keyword evidence="2" id="KW-0812">Transmembrane</keyword>
<dbReference type="PANTHER" id="PTHR43833:SF9">
    <property type="entry name" value="POTASSIUM CHANNEL PROTEIN YUGO-RELATED"/>
    <property type="match status" value="1"/>
</dbReference>
<dbReference type="PANTHER" id="PTHR43833">
    <property type="entry name" value="POTASSIUM CHANNEL PROTEIN 2-RELATED-RELATED"/>
    <property type="match status" value="1"/>
</dbReference>
<dbReference type="Pfam" id="PF02080">
    <property type="entry name" value="TrkA_C"/>
    <property type="match status" value="1"/>
</dbReference>
<keyword evidence="5" id="KW-0813">Transport</keyword>
<proteinExistence type="predicted"/>
<feature type="domain" description="RCK N-terminal" evidence="3">
    <location>
        <begin position="107"/>
        <end position="224"/>
    </location>
</feature>
<dbReference type="EMBL" id="JAFBDT010000026">
    <property type="protein sequence ID" value="MBM7562687.1"/>
    <property type="molecule type" value="Genomic_DNA"/>
</dbReference>
<reference evidence="5 6" key="1">
    <citation type="submission" date="2021-01" db="EMBL/GenBank/DDBJ databases">
        <title>Genomic Encyclopedia of Type Strains, Phase IV (KMG-IV): sequencing the most valuable type-strain genomes for metagenomic binning, comparative biology and taxonomic classification.</title>
        <authorList>
            <person name="Goeker M."/>
        </authorList>
    </citation>
    <scope>NUCLEOTIDE SEQUENCE [LARGE SCALE GENOMIC DNA]</scope>
    <source>
        <strain evidence="5 6">DSM 24436</strain>
    </source>
</reference>
<dbReference type="Gene3D" id="1.10.287.70">
    <property type="match status" value="1"/>
</dbReference>
<dbReference type="SUPFAM" id="SSF116726">
    <property type="entry name" value="TrkA C-terminal domain-like"/>
    <property type="match status" value="1"/>
</dbReference>
<dbReference type="SUPFAM" id="SSF81324">
    <property type="entry name" value="Voltage-gated potassium channels"/>
    <property type="match status" value="1"/>
</dbReference>
<evidence type="ECO:0000259" key="3">
    <source>
        <dbReference type="PROSITE" id="PS51201"/>
    </source>
</evidence>
<dbReference type="Pfam" id="PF07885">
    <property type="entry name" value="Ion_trans_2"/>
    <property type="match status" value="1"/>
</dbReference>
<dbReference type="Proteomes" id="UP000767854">
    <property type="component" value="Unassembled WGS sequence"/>
</dbReference>
<comment type="caution">
    <text evidence="5">The sequence shown here is derived from an EMBL/GenBank/DDBJ whole genome shotgun (WGS) entry which is preliminary data.</text>
</comment>
<dbReference type="InterPro" id="IPR036721">
    <property type="entry name" value="RCK_C_sf"/>
</dbReference>
<feature type="domain" description="RCK C-terminal" evidence="4">
    <location>
        <begin position="246"/>
        <end position="333"/>
    </location>
</feature>
<dbReference type="GO" id="GO:0034220">
    <property type="term" value="P:monoatomic ion transmembrane transport"/>
    <property type="evidence" value="ECO:0007669"/>
    <property type="project" value="UniProtKB-KW"/>
</dbReference>
<evidence type="ECO:0000259" key="4">
    <source>
        <dbReference type="PROSITE" id="PS51202"/>
    </source>
</evidence>
<dbReference type="PROSITE" id="PS51201">
    <property type="entry name" value="RCK_N"/>
    <property type="match status" value="1"/>
</dbReference>
<dbReference type="PROSITE" id="PS51202">
    <property type="entry name" value="RCK_C"/>
    <property type="match status" value="1"/>
</dbReference>
<keyword evidence="2" id="KW-0472">Membrane</keyword>
<comment type="subcellular location">
    <subcellularLocation>
        <location evidence="1">Cell membrane</location>
        <topology evidence="1">Multi-pass membrane protein</topology>
    </subcellularLocation>
</comment>
<dbReference type="Pfam" id="PF02254">
    <property type="entry name" value="TrkA_N"/>
    <property type="match status" value="1"/>
</dbReference>
<dbReference type="SUPFAM" id="SSF51735">
    <property type="entry name" value="NAD(P)-binding Rossmann-fold domains"/>
    <property type="match status" value="1"/>
</dbReference>
<dbReference type="InterPro" id="IPR036291">
    <property type="entry name" value="NAD(P)-bd_dom_sf"/>
</dbReference>
<dbReference type="InterPro" id="IPR013099">
    <property type="entry name" value="K_chnl_dom"/>
</dbReference>
<dbReference type="InterPro" id="IPR050721">
    <property type="entry name" value="Trk_Ktr_HKT_K-transport"/>
</dbReference>
<dbReference type="Gene3D" id="3.40.50.720">
    <property type="entry name" value="NAD(P)-binding Rossmann-like Domain"/>
    <property type="match status" value="1"/>
</dbReference>
<gene>
    <name evidence="5" type="ORF">JOC49_002248</name>
</gene>
<evidence type="ECO:0000313" key="5">
    <source>
        <dbReference type="EMBL" id="MBM7562687.1"/>
    </source>
</evidence>
<dbReference type="Gene3D" id="3.30.70.1450">
    <property type="entry name" value="Regulator of K+ conductance, C-terminal domain"/>
    <property type="match status" value="1"/>
</dbReference>
<keyword evidence="2" id="KW-1133">Transmembrane helix</keyword>
<evidence type="ECO:0000313" key="6">
    <source>
        <dbReference type="Proteomes" id="UP000767854"/>
    </source>
</evidence>
<dbReference type="InterPro" id="IPR003148">
    <property type="entry name" value="RCK_N"/>
</dbReference>
<organism evidence="5 6">
    <name type="scientific">Fusibacter tunisiensis</name>
    <dbReference type="NCBI Taxonomy" id="1008308"/>
    <lineage>
        <taxon>Bacteria</taxon>
        <taxon>Bacillati</taxon>
        <taxon>Bacillota</taxon>
        <taxon>Clostridia</taxon>
        <taxon>Eubacteriales</taxon>
        <taxon>Eubacteriales Family XII. Incertae Sedis</taxon>
        <taxon>Fusibacter</taxon>
    </lineage>
</organism>
<keyword evidence="5" id="KW-0407">Ion channel</keyword>
<protein>
    <submittedName>
        <fullName evidence="5">Voltage-gated potassium channel</fullName>
    </submittedName>
</protein>